<evidence type="ECO:0000259" key="1">
    <source>
        <dbReference type="Pfam" id="PF12680"/>
    </source>
</evidence>
<reference evidence="2 3" key="1">
    <citation type="submission" date="2024-04" db="EMBL/GenBank/DDBJ databases">
        <title>Novel species of the genus Ideonella isolated from streams.</title>
        <authorList>
            <person name="Lu H."/>
        </authorList>
    </citation>
    <scope>NUCLEOTIDE SEQUENCE [LARGE SCALE GENOMIC DNA]</scope>
    <source>
        <strain evidence="2 3">BYS139W</strain>
    </source>
</reference>
<dbReference type="SUPFAM" id="SSF54427">
    <property type="entry name" value="NTF2-like"/>
    <property type="match status" value="1"/>
</dbReference>
<keyword evidence="3" id="KW-1185">Reference proteome</keyword>
<dbReference type="RefSeq" id="WP_341374098.1">
    <property type="nucleotide sequence ID" value="NZ_JBBUTF010000008.1"/>
</dbReference>
<dbReference type="Proteomes" id="UP001368500">
    <property type="component" value="Unassembled WGS sequence"/>
</dbReference>
<dbReference type="EMBL" id="JBBUTF010000008">
    <property type="protein sequence ID" value="MEK8026312.1"/>
    <property type="molecule type" value="Genomic_DNA"/>
</dbReference>
<dbReference type="InterPro" id="IPR032710">
    <property type="entry name" value="NTF2-like_dom_sf"/>
</dbReference>
<sequence>MPVGRPDAHPTAAALPLADVAAGHRGDLVNLADAADARAVAAGLDRLLDWYAGLTPARLAEVDRHYHPQARFRDPFNDVCGTAAIAGIFRHMFETVREPRFVIIERLLDGRRAFIRWDFHLRRDDGRALTIHGGSLLHFEPDGRVREHIDYWDAAGELYAQLPLLGALMRWLKRRLAAPSPRGGGSA</sequence>
<dbReference type="Pfam" id="PF12680">
    <property type="entry name" value="SnoaL_2"/>
    <property type="match status" value="1"/>
</dbReference>
<dbReference type="InterPro" id="IPR037401">
    <property type="entry name" value="SnoaL-like"/>
</dbReference>
<name>A0ABU9BBF7_9BURK</name>
<feature type="domain" description="SnoaL-like" evidence="1">
    <location>
        <begin position="49"/>
        <end position="148"/>
    </location>
</feature>
<gene>
    <name evidence="2" type="ORF">AACH11_10115</name>
</gene>
<comment type="caution">
    <text evidence="2">The sequence shown here is derived from an EMBL/GenBank/DDBJ whole genome shotgun (WGS) entry which is preliminary data.</text>
</comment>
<proteinExistence type="predicted"/>
<evidence type="ECO:0000313" key="2">
    <source>
        <dbReference type="EMBL" id="MEK8026312.1"/>
    </source>
</evidence>
<accession>A0ABU9BBF7</accession>
<dbReference type="Gene3D" id="3.10.450.50">
    <property type="match status" value="1"/>
</dbReference>
<organism evidence="2 3">
    <name type="scientific">Pseudaquabacterium rugosum</name>
    <dbReference type="NCBI Taxonomy" id="2984194"/>
    <lineage>
        <taxon>Bacteria</taxon>
        <taxon>Pseudomonadati</taxon>
        <taxon>Pseudomonadota</taxon>
        <taxon>Betaproteobacteria</taxon>
        <taxon>Burkholderiales</taxon>
        <taxon>Sphaerotilaceae</taxon>
        <taxon>Pseudaquabacterium</taxon>
    </lineage>
</organism>
<evidence type="ECO:0000313" key="3">
    <source>
        <dbReference type="Proteomes" id="UP001368500"/>
    </source>
</evidence>
<protein>
    <submittedName>
        <fullName evidence="2">Nuclear transport factor 2 family protein</fullName>
    </submittedName>
</protein>